<dbReference type="InterPro" id="IPR011042">
    <property type="entry name" value="6-blade_b-propeller_TolB-like"/>
</dbReference>
<keyword evidence="2" id="KW-1185">Reference proteome</keyword>
<proteinExistence type="predicted"/>
<dbReference type="EMBL" id="CP127173">
    <property type="protein sequence ID" value="WIV61529.1"/>
    <property type="molecule type" value="Genomic_DNA"/>
</dbReference>
<dbReference type="RefSeq" id="WP_285459137.1">
    <property type="nucleotide sequence ID" value="NZ_CP127173.1"/>
</dbReference>
<evidence type="ECO:0008006" key="3">
    <source>
        <dbReference type="Google" id="ProtNLM"/>
    </source>
</evidence>
<gene>
    <name evidence="1" type="ORF">QP939_24455</name>
</gene>
<dbReference type="Proteomes" id="UP001227101">
    <property type="component" value="Chromosome"/>
</dbReference>
<organism evidence="1 2">
    <name type="scientific">Amycolatopsis nalaikhensis</name>
    <dbReference type="NCBI Taxonomy" id="715472"/>
    <lineage>
        <taxon>Bacteria</taxon>
        <taxon>Bacillati</taxon>
        <taxon>Actinomycetota</taxon>
        <taxon>Actinomycetes</taxon>
        <taxon>Pseudonocardiales</taxon>
        <taxon>Pseudonocardiaceae</taxon>
        <taxon>Amycolatopsis</taxon>
    </lineage>
</organism>
<reference evidence="1 2" key="1">
    <citation type="submission" date="2023-06" db="EMBL/GenBank/DDBJ databases">
        <authorList>
            <person name="Oyuntsetseg B."/>
            <person name="Kim S.B."/>
        </authorList>
    </citation>
    <scope>NUCLEOTIDE SEQUENCE [LARGE SCALE GENOMIC DNA]</scope>
    <source>
        <strain evidence="1 2">2-2</strain>
    </source>
</reference>
<name>A0ABY8Y0Z5_9PSEU</name>
<accession>A0ABY8Y0Z5</accession>
<evidence type="ECO:0000313" key="2">
    <source>
        <dbReference type="Proteomes" id="UP001227101"/>
    </source>
</evidence>
<sequence length="355" mass="36523">MTGPHRAYRRRHGDLGFFSPFRPKTEFPLRIKLIGAVLATAAAFALTAEPARAASRLIPLDAAAGQQPENIALEPDGSADLTFAWTGEIGRVTQDGRVRVLARIPVPADGDVPVVHRKLFLGGIVRAPGGDLYVAVSTGTAATGLYRVRPGAAPVKVASLPPSGFQNGVARDPASGDVFVADSFGSAVWRVEPRTGRVTAFAAGALLAPVNGFGANGIKVHDGAVWVSNLDRGTLVRFPLAGGPGRDVATGLGPVDDFAFRGNTVVAAINQDNRVVTIGRDGTRTILSTSDGLANPTAVAVRGDTVFVTDGAYFGGSPNLLQATLAANTCGVTATTSLPAVSGTEFANTRYGTAG</sequence>
<protein>
    <recommendedName>
        <fullName evidence="3">SMP-30/Gluconolactonase/LRE-like region domain-containing protein</fullName>
    </recommendedName>
</protein>
<dbReference type="SUPFAM" id="SSF63829">
    <property type="entry name" value="Calcium-dependent phosphotriesterase"/>
    <property type="match status" value="1"/>
</dbReference>
<evidence type="ECO:0000313" key="1">
    <source>
        <dbReference type="EMBL" id="WIV61529.1"/>
    </source>
</evidence>
<dbReference type="Gene3D" id="2.120.10.30">
    <property type="entry name" value="TolB, C-terminal domain"/>
    <property type="match status" value="1"/>
</dbReference>